<dbReference type="Proteomes" id="UP000679179">
    <property type="component" value="Unassembled WGS sequence"/>
</dbReference>
<evidence type="ECO:0000313" key="2">
    <source>
        <dbReference type="Proteomes" id="UP000679179"/>
    </source>
</evidence>
<organism evidence="1 2">
    <name type="scientific">Clostridium polyendosporum</name>
    <dbReference type="NCBI Taxonomy" id="69208"/>
    <lineage>
        <taxon>Bacteria</taxon>
        <taxon>Bacillati</taxon>
        <taxon>Bacillota</taxon>
        <taxon>Clostridia</taxon>
        <taxon>Eubacteriales</taxon>
        <taxon>Clostridiaceae</taxon>
        <taxon>Clostridium</taxon>
    </lineage>
</organism>
<comment type="caution">
    <text evidence="1">The sequence shown here is derived from an EMBL/GenBank/DDBJ whole genome shotgun (WGS) entry which is preliminary data.</text>
</comment>
<dbReference type="EMBL" id="BOPZ01000036">
    <property type="protein sequence ID" value="GIM30416.1"/>
    <property type="molecule type" value="Genomic_DNA"/>
</dbReference>
<gene>
    <name evidence="1" type="ORF">CPJCM30710_30820</name>
</gene>
<reference evidence="1" key="1">
    <citation type="submission" date="2021-03" db="EMBL/GenBank/DDBJ databases">
        <title>Taxonomic study of Clostridium polyendosporum from meadow-gley soil under rice.</title>
        <authorList>
            <person name="Kobayashi H."/>
            <person name="Tanizawa Y."/>
            <person name="Yagura M."/>
        </authorList>
    </citation>
    <scope>NUCLEOTIDE SEQUENCE</scope>
    <source>
        <strain evidence="1">JCM 30710</strain>
    </source>
</reference>
<proteinExistence type="predicted"/>
<keyword evidence="2" id="KW-1185">Reference proteome</keyword>
<evidence type="ECO:0000313" key="1">
    <source>
        <dbReference type="EMBL" id="GIM30416.1"/>
    </source>
</evidence>
<sequence length="82" mass="9459">MNIKPANIKRDTEVYKAAGTELIPIEFKFILNKSKISILINSDILKKITARKMAEIDLFIDILFIKKFINMYNNTIIIVCTP</sequence>
<accession>A0A919S2Z3</accession>
<dbReference type="AlphaFoldDB" id="A0A919S2Z3"/>
<protein>
    <submittedName>
        <fullName evidence="1">Uncharacterized protein</fullName>
    </submittedName>
</protein>
<name>A0A919S2Z3_9CLOT</name>